<keyword evidence="3" id="KW-1133">Transmembrane helix</keyword>
<evidence type="ECO:0000256" key="2">
    <source>
        <dbReference type="SAM" id="MobiDB-lite"/>
    </source>
</evidence>
<sequence length="623" mass="67632">MYELQGERGSGTVSSSSVLINVNTPEDIRSKVICILLRLAAGHRFEATALMESTFQQYEKRQECPPSSSDDWPDLSQSEWLHSERVVVCERESSWSHIQPAVHWCLVFTPFSGRKRCVCVCVCACVRNFICDMFFFSLSEDAENEERKRMIIEQLEEEMRKLEDEMAASFSISGFDRHSSLVLSPDNPETLIDDYLAVMGERTARELDTSLAAAVHSLLTGPLDYQRFRDTTLTLSTHTQGGWSNVLAPLLLLQALQSKGQALSTLVRLGVRLLEEDEAEYITQQGGWAEIFRLGSEEEQGVTIAEDNNDIYILSGEQHPDQLSPPSSLLCTGDNSSGQSSWQTESLPVSLAGHESWAQVSAMDPEDVKSLDSNEGAALAEERSENNSSNSDIVHVEREEAELLEEVGEIGAIDESMMSVLGTESELAELREEFRDQTPPVSLSAEADAPASLISLEEPVVIETPVSLSAEPSLVSSEPELLPPAIDAAAAPPHDEPEPAAPLPVPAVEPDPEPEPAADAAPVPAEGAGETPEVTPEPAPEPEQDLEPAAVPPQPEEPQPEPETVAEPALAPPLLLRTPVEAPPAEEPPVKPESELSALLYGSAALVLLAAAVAYGVLSYRRK</sequence>
<keyword evidence="3" id="KW-0472">Membrane</keyword>
<evidence type="ECO:0000256" key="3">
    <source>
        <dbReference type="SAM" id="Phobius"/>
    </source>
</evidence>
<feature type="region of interest" description="Disordered" evidence="2">
    <location>
        <begin position="361"/>
        <end position="392"/>
    </location>
</feature>
<proteinExistence type="predicted"/>
<gene>
    <name evidence="4" type="primary">BCL2L13</name>
</gene>
<feature type="compositionally biased region" description="Pro residues" evidence="2">
    <location>
        <begin position="499"/>
        <end position="509"/>
    </location>
</feature>
<feature type="compositionally biased region" description="Low complexity" evidence="2">
    <location>
        <begin position="478"/>
        <end position="492"/>
    </location>
</feature>
<dbReference type="GeneTree" id="ENSGT00390000015552"/>
<dbReference type="Proteomes" id="UP000694558">
    <property type="component" value="Chromosome 10"/>
</dbReference>
<dbReference type="AlphaFoldDB" id="A0A8D3EDQ7"/>
<feature type="compositionally biased region" description="Low complexity" evidence="2">
    <location>
        <begin position="562"/>
        <end position="580"/>
    </location>
</feature>
<dbReference type="GO" id="GO:0016020">
    <property type="term" value="C:membrane"/>
    <property type="evidence" value="ECO:0007669"/>
    <property type="project" value="TreeGrafter"/>
</dbReference>
<dbReference type="InterPro" id="IPR042398">
    <property type="entry name" value="BCL2L13"/>
</dbReference>
<dbReference type="PANTHER" id="PTHR15758:SF2">
    <property type="entry name" value="BCL-2-LIKE PROTEIN 13"/>
    <property type="match status" value="1"/>
</dbReference>
<feature type="region of interest" description="Disordered" evidence="2">
    <location>
        <begin position="316"/>
        <end position="348"/>
    </location>
</feature>
<dbReference type="Ensembl" id="ENSSMAT00000079992.1">
    <property type="protein sequence ID" value="ENSSMAP00000069916.1"/>
    <property type="gene ID" value="ENSSMAG00000022704.1"/>
</dbReference>
<reference evidence="4" key="2">
    <citation type="submission" date="2025-08" db="UniProtKB">
        <authorList>
            <consortium name="Ensembl"/>
        </authorList>
    </citation>
    <scope>IDENTIFICATION</scope>
</reference>
<feature type="compositionally biased region" description="Low complexity" evidence="2">
    <location>
        <begin position="517"/>
        <end position="534"/>
    </location>
</feature>
<evidence type="ECO:0000313" key="5">
    <source>
        <dbReference type="Proteomes" id="UP000694558"/>
    </source>
</evidence>
<reference evidence="4" key="1">
    <citation type="submission" date="2023-05" db="EMBL/GenBank/DDBJ databases">
        <title>High-quality long-read genome of Scophthalmus maximus.</title>
        <authorList>
            <person name="Lien S."/>
            <person name="Martinez P."/>
        </authorList>
    </citation>
    <scope>NUCLEOTIDE SEQUENCE [LARGE SCALE GENOMIC DNA]</scope>
</reference>
<name>A0A8D3EDQ7_SCOMX</name>
<organism evidence="4 5">
    <name type="scientific">Scophthalmus maximus</name>
    <name type="common">Turbot</name>
    <name type="synonym">Psetta maxima</name>
    <dbReference type="NCBI Taxonomy" id="52904"/>
    <lineage>
        <taxon>Eukaryota</taxon>
        <taxon>Metazoa</taxon>
        <taxon>Chordata</taxon>
        <taxon>Craniata</taxon>
        <taxon>Vertebrata</taxon>
        <taxon>Euteleostomi</taxon>
        <taxon>Actinopterygii</taxon>
        <taxon>Neopterygii</taxon>
        <taxon>Teleostei</taxon>
        <taxon>Neoteleostei</taxon>
        <taxon>Acanthomorphata</taxon>
        <taxon>Carangaria</taxon>
        <taxon>Pleuronectiformes</taxon>
        <taxon>Pleuronectoidei</taxon>
        <taxon>Scophthalmidae</taxon>
        <taxon>Scophthalmus</taxon>
    </lineage>
</organism>
<dbReference type="SUPFAM" id="SSF56854">
    <property type="entry name" value="Bcl-2 inhibitors of programmed cell death"/>
    <property type="match status" value="1"/>
</dbReference>
<keyword evidence="3" id="KW-0812">Transmembrane</keyword>
<dbReference type="InterPro" id="IPR036834">
    <property type="entry name" value="Bcl-2-like_sf"/>
</dbReference>
<keyword evidence="1" id="KW-0175">Coiled coil</keyword>
<feature type="transmembrane region" description="Helical" evidence="3">
    <location>
        <begin position="598"/>
        <end position="618"/>
    </location>
</feature>
<evidence type="ECO:0000256" key="1">
    <source>
        <dbReference type="SAM" id="Coils"/>
    </source>
</evidence>
<feature type="region of interest" description="Disordered" evidence="2">
    <location>
        <begin position="472"/>
        <end position="593"/>
    </location>
</feature>
<accession>A0A8D3EDQ7</accession>
<evidence type="ECO:0000313" key="4">
    <source>
        <dbReference type="Ensembl" id="ENSSMAP00000069916.1"/>
    </source>
</evidence>
<dbReference type="GO" id="GO:0006915">
    <property type="term" value="P:apoptotic process"/>
    <property type="evidence" value="ECO:0007669"/>
    <property type="project" value="InterPro"/>
</dbReference>
<feature type="coiled-coil region" evidence="1">
    <location>
        <begin position="138"/>
        <end position="172"/>
    </location>
</feature>
<protein>
    <submittedName>
        <fullName evidence="4">BCL2 like 13</fullName>
    </submittedName>
</protein>
<feature type="compositionally biased region" description="Polar residues" evidence="2">
    <location>
        <begin position="324"/>
        <end position="347"/>
    </location>
</feature>
<dbReference type="GO" id="GO:0042981">
    <property type="term" value="P:regulation of apoptotic process"/>
    <property type="evidence" value="ECO:0007669"/>
    <property type="project" value="InterPro"/>
</dbReference>
<dbReference type="PANTHER" id="PTHR15758">
    <property type="entry name" value="BCL-2-LIKE PROTEIN 13"/>
    <property type="match status" value="1"/>
</dbReference>
<dbReference type="GO" id="GO:0005739">
    <property type="term" value="C:mitochondrion"/>
    <property type="evidence" value="ECO:0007669"/>
    <property type="project" value="TreeGrafter"/>
</dbReference>